<comment type="caution">
    <text evidence="2">The sequence shown here is derived from an EMBL/GenBank/DDBJ whole genome shotgun (WGS) entry which is preliminary data.</text>
</comment>
<dbReference type="EMBL" id="CAJRAY010000077">
    <property type="protein sequence ID" value="CAG5090652.1"/>
    <property type="molecule type" value="Genomic_DNA"/>
</dbReference>
<protein>
    <submittedName>
        <fullName evidence="2">HRDC domain protein</fullName>
    </submittedName>
</protein>
<evidence type="ECO:0000313" key="2">
    <source>
        <dbReference type="EMBL" id="CAG5090652.1"/>
    </source>
</evidence>
<accession>A0ABM8V6J5</accession>
<dbReference type="Proteomes" id="UP000681526">
    <property type="component" value="Unassembled WGS sequence"/>
</dbReference>
<reference evidence="2 3" key="1">
    <citation type="submission" date="2021-04" db="EMBL/GenBank/DDBJ databases">
        <authorList>
            <person name="Rakotoarivonina H."/>
        </authorList>
    </citation>
    <scope>NUCLEOTIDE SEQUENCE [LARGE SCALE GENOMIC DNA]</scope>
    <source>
        <strain evidence="2 3">XE</strain>
    </source>
</reference>
<evidence type="ECO:0000313" key="3">
    <source>
        <dbReference type="Proteomes" id="UP000681526"/>
    </source>
</evidence>
<dbReference type="InterPro" id="IPR044876">
    <property type="entry name" value="HRDC_dom_sf"/>
</dbReference>
<evidence type="ECO:0000259" key="1">
    <source>
        <dbReference type="PROSITE" id="PS50967"/>
    </source>
</evidence>
<dbReference type="Gene3D" id="1.10.150.80">
    <property type="entry name" value="HRDC domain"/>
    <property type="match status" value="1"/>
</dbReference>
<dbReference type="InterPro" id="IPR002121">
    <property type="entry name" value="HRDC_dom"/>
</dbReference>
<gene>
    <name evidence="2" type="primary">txxe 2924</name>
    <name evidence="2" type="ORF">TXXE_14420</name>
</gene>
<dbReference type="PROSITE" id="PS50967">
    <property type="entry name" value="HRDC"/>
    <property type="match status" value="1"/>
</dbReference>
<dbReference type="RefSeq" id="WP_213485234.1">
    <property type="nucleotide sequence ID" value="NZ_CAJRAY010000077.1"/>
</dbReference>
<sequence length="330" mass="38274">MQLVFLNTLEKQSDEGRVVTAQVSIGESQGTWSVVWTEPGGGSVRTDIWYEGSSWEEMISTFRHGIAVKLGEGYEPVLDGMLEDRRPSAGSYISMLQCYGELHCREDLYGALREWRRTRAAAERKAPYAIARNNLLMMISAFVPQTEEELRSIPGWGEAKSAAYAEDVLTITRGFERRTTFPLTWVQEVLDPKAYMKWLYKQKELKYKTEMERHRTTRSILQAVQDGMGLDELAQMLDMDRRRLVERIEQLDRAGYDMGPLLDREISRLPEEEQARIQEAIRTVGDKYLKPILQQVYSEADLEGKPLDSIYEKLRLMRMRLRKDQTREAM</sequence>
<dbReference type="Pfam" id="PF00570">
    <property type="entry name" value="HRDC"/>
    <property type="match status" value="1"/>
</dbReference>
<keyword evidence="3" id="KW-1185">Reference proteome</keyword>
<proteinExistence type="predicted"/>
<name>A0ABM8V6J5_THEXY</name>
<dbReference type="Gene3D" id="1.10.10.1390">
    <property type="entry name" value="ATP-dependent DNA helicase RecQ"/>
    <property type="match status" value="1"/>
</dbReference>
<feature type="domain" description="HRDC" evidence="1">
    <location>
        <begin position="102"/>
        <end position="182"/>
    </location>
</feature>
<dbReference type="SUPFAM" id="SSF47819">
    <property type="entry name" value="HRDC-like"/>
    <property type="match status" value="1"/>
</dbReference>
<dbReference type="InterPro" id="IPR010997">
    <property type="entry name" value="HRDC-like_sf"/>
</dbReference>
<organism evidence="2 3">
    <name type="scientific">Thermobacillus xylanilyticus</name>
    <dbReference type="NCBI Taxonomy" id="76633"/>
    <lineage>
        <taxon>Bacteria</taxon>
        <taxon>Bacillati</taxon>
        <taxon>Bacillota</taxon>
        <taxon>Bacilli</taxon>
        <taxon>Bacillales</taxon>
        <taxon>Paenibacillaceae</taxon>
        <taxon>Thermobacillus</taxon>
    </lineage>
</organism>